<evidence type="ECO:0000256" key="1">
    <source>
        <dbReference type="SAM" id="Phobius"/>
    </source>
</evidence>
<comment type="caution">
    <text evidence="2">The sequence shown here is derived from an EMBL/GenBank/DDBJ whole genome shotgun (WGS) entry which is preliminary data.</text>
</comment>
<keyword evidence="1" id="KW-0472">Membrane</keyword>
<dbReference type="EMBL" id="BMAW01124638">
    <property type="protein sequence ID" value="GFU08825.1"/>
    <property type="molecule type" value="Genomic_DNA"/>
</dbReference>
<name>A0A8X6Q698_NEPPI</name>
<evidence type="ECO:0000313" key="2">
    <source>
        <dbReference type="EMBL" id="GFU08825.1"/>
    </source>
</evidence>
<keyword evidence="1" id="KW-1133">Transmembrane helix</keyword>
<dbReference type="Proteomes" id="UP000887013">
    <property type="component" value="Unassembled WGS sequence"/>
</dbReference>
<evidence type="ECO:0000313" key="3">
    <source>
        <dbReference type="Proteomes" id="UP000887013"/>
    </source>
</evidence>
<gene>
    <name evidence="2" type="ORF">NPIL_478191</name>
</gene>
<reference evidence="2" key="1">
    <citation type="submission" date="2020-08" db="EMBL/GenBank/DDBJ databases">
        <title>Multicomponent nature underlies the extraordinary mechanical properties of spider dragline silk.</title>
        <authorList>
            <person name="Kono N."/>
            <person name="Nakamura H."/>
            <person name="Mori M."/>
            <person name="Yoshida Y."/>
            <person name="Ohtoshi R."/>
            <person name="Malay A.D."/>
            <person name="Moran D.A.P."/>
            <person name="Tomita M."/>
            <person name="Numata K."/>
            <person name="Arakawa K."/>
        </authorList>
    </citation>
    <scope>NUCLEOTIDE SEQUENCE</scope>
</reference>
<accession>A0A8X6Q698</accession>
<protein>
    <submittedName>
        <fullName evidence="2">Uncharacterized protein</fullName>
    </submittedName>
</protein>
<sequence length="115" mass="13993">MEDYRTHFRYNMIVYSYSKPQKNAETMSEGFRELTIKYPEVLNKAAFDKLFPYNKEVPEEKSPVIELFYPLRMITTTRENCEYICRQEYQRNHLQLRGFRYFLSLSTVTIAFFLD</sequence>
<proteinExistence type="predicted"/>
<keyword evidence="1" id="KW-0812">Transmembrane</keyword>
<keyword evidence="3" id="KW-1185">Reference proteome</keyword>
<feature type="transmembrane region" description="Helical" evidence="1">
    <location>
        <begin position="98"/>
        <end position="114"/>
    </location>
</feature>
<dbReference type="AlphaFoldDB" id="A0A8X6Q698"/>
<organism evidence="2 3">
    <name type="scientific">Nephila pilipes</name>
    <name type="common">Giant wood spider</name>
    <name type="synonym">Nephila maculata</name>
    <dbReference type="NCBI Taxonomy" id="299642"/>
    <lineage>
        <taxon>Eukaryota</taxon>
        <taxon>Metazoa</taxon>
        <taxon>Ecdysozoa</taxon>
        <taxon>Arthropoda</taxon>
        <taxon>Chelicerata</taxon>
        <taxon>Arachnida</taxon>
        <taxon>Araneae</taxon>
        <taxon>Araneomorphae</taxon>
        <taxon>Entelegynae</taxon>
        <taxon>Araneoidea</taxon>
        <taxon>Nephilidae</taxon>
        <taxon>Nephila</taxon>
    </lineage>
</organism>